<gene>
    <name evidence="1" type="ORF">A2773_06005</name>
</gene>
<dbReference type="Proteomes" id="UP000177383">
    <property type="component" value="Unassembled WGS sequence"/>
</dbReference>
<accession>A0A1F5ZPR7</accession>
<dbReference type="EMBL" id="MFJE01000016">
    <property type="protein sequence ID" value="OGG14480.1"/>
    <property type="molecule type" value="Genomic_DNA"/>
</dbReference>
<reference evidence="1 2" key="1">
    <citation type="journal article" date="2016" name="Nat. Commun.">
        <title>Thousands of microbial genomes shed light on interconnected biogeochemical processes in an aquifer system.</title>
        <authorList>
            <person name="Anantharaman K."/>
            <person name="Brown C.T."/>
            <person name="Hug L.A."/>
            <person name="Sharon I."/>
            <person name="Castelle C.J."/>
            <person name="Probst A.J."/>
            <person name="Thomas B.C."/>
            <person name="Singh A."/>
            <person name="Wilkins M.J."/>
            <person name="Karaoz U."/>
            <person name="Brodie E.L."/>
            <person name="Williams K.H."/>
            <person name="Hubbard S.S."/>
            <person name="Banfield J.F."/>
        </authorList>
    </citation>
    <scope>NUCLEOTIDE SEQUENCE [LARGE SCALE GENOMIC DNA]</scope>
</reference>
<dbReference type="SUPFAM" id="SSF46785">
    <property type="entry name" value="Winged helix' DNA-binding domain"/>
    <property type="match status" value="1"/>
</dbReference>
<proteinExistence type="predicted"/>
<comment type="caution">
    <text evidence="1">The sequence shown here is derived from an EMBL/GenBank/DDBJ whole genome shotgun (WGS) entry which is preliminary data.</text>
</comment>
<organism evidence="1 2">
    <name type="scientific">Candidatus Gottesmanbacteria bacterium RIFCSPHIGHO2_01_FULL_39_10</name>
    <dbReference type="NCBI Taxonomy" id="1798375"/>
    <lineage>
        <taxon>Bacteria</taxon>
        <taxon>Candidatus Gottesmaniibacteriota</taxon>
    </lineage>
</organism>
<dbReference type="InterPro" id="IPR036390">
    <property type="entry name" value="WH_DNA-bd_sf"/>
</dbReference>
<dbReference type="STRING" id="1798375.A2773_06005"/>
<dbReference type="AlphaFoldDB" id="A0A1F5ZPR7"/>
<evidence type="ECO:0000313" key="1">
    <source>
        <dbReference type="EMBL" id="OGG14480.1"/>
    </source>
</evidence>
<sequence length="191" mass="22345">MTKKEIIWREIMYQSLERRVFKFTQKDLAKKFGFSVSTVFNALKVPRQTGAIKVTGRFFEVVDQEKLLTIWATFRHLAKEIIYQTRVSLPPASIVGQLPNDVILGGYVAYQRRFGPAPADFDKVHIYSKNLAEIKKRFPFQKGTSNLIVVKPDDYLLSYNQLPLSQLYVDLWNFKDWQAKDFLESLKKKIF</sequence>
<protein>
    <submittedName>
        <fullName evidence="1">Uncharacterized protein</fullName>
    </submittedName>
</protein>
<name>A0A1F5ZPR7_9BACT</name>
<evidence type="ECO:0000313" key="2">
    <source>
        <dbReference type="Proteomes" id="UP000177383"/>
    </source>
</evidence>